<organism evidence="1 2">
    <name type="scientific">Avena sativa</name>
    <name type="common">Oat</name>
    <dbReference type="NCBI Taxonomy" id="4498"/>
    <lineage>
        <taxon>Eukaryota</taxon>
        <taxon>Viridiplantae</taxon>
        <taxon>Streptophyta</taxon>
        <taxon>Embryophyta</taxon>
        <taxon>Tracheophyta</taxon>
        <taxon>Spermatophyta</taxon>
        <taxon>Magnoliopsida</taxon>
        <taxon>Liliopsida</taxon>
        <taxon>Poales</taxon>
        <taxon>Poaceae</taxon>
        <taxon>BOP clade</taxon>
        <taxon>Pooideae</taxon>
        <taxon>Poodae</taxon>
        <taxon>Poeae</taxon>
        <taxon>Poeae Chloroplast Group 1 (Aveneae type)</taxon>
        <taxon>Aveninae</taxon>
        <taxon>Avena</taxon>
    </lineage>
</organism>
<reference evidence="1" key="2">
    <citation type="submission" date="2025-09" db="UniProtKB">
        <authorList>
            <consortium name="EnsemblPlants"/>
        </authorList>
    </citation>
    <scope>IDENTIFICATION</scope>
</reference>
<evidence type="ECO:0000313" key="1">
    <source>
        <dbReference type="EnsemblPlants" id="AVESA.00010b.r2.6CG1090510.1.CDS.1"/>
    </source>
</evidence>
<accession>A0ACD5Z4B2</accession>
<name>A0ACD5Z4B2_AVESA</name>
<evidence type="ECO:0000313" key="2">
    <source>
        <dbReference type="Proteomes" id="UP001732700"/>
    </source>
</evidence>
<reference evidence="1" key="1">
    <citation type="submission" date="2021-05" db="EMBL/GenBank/DDBJ databases">
        <authorList>
            <person name="Scholz U."/>
            <person name="Mascher M."/>
            <person name="Fiebig A."/>
        </authorList>
    </citation>
    <scope>NUCLEOTIDE SEQUENCE [LARGE SCALE GENOMIC DNA]</scope>
</reference>
<sequence length="211" mass="23752">MTKEDDVITTTVVDYSKKVRTVRWNTSAMFGTCTCMLFEKYGIPCRHLIHMLRTAKFQELPAHYVLKRFTKNCKADAVFDEDGILLGEIASSSMDIEMKKMVADTCKKMEEMLTQAKQSLAGVQFFRDGIFALAVELNKIVPAKKQTPAQEFEEFLGCTIPAEVSIHPPNDIRSRGKIKRIKGHSEKGAKQGKEGKKNKEKAAQLCKIQSS</sequence>
<dbReference type="Proteomes" id="UP001732700">
    <property type="component" value="Chromosome 6C"/>
</dbReference>
<keyword evidence="2" id="KW-1185">Reference proteome</keyword>
<proteinExistence type="predicted"/>
<protein>
    <submittedName>
        <fullName evidence="1">Uncharacterized protein</fullName>
    </submittedName>
</protein>
<dbReference type="EnsemblPlants" id="AVESA.00010b.r2.6CG1090510.1">
    <property type="protein sequence ID" value="AVESA.00010b.r2.6CG1090510.1.CDS.1"/>
    <property type="gene ID" value="AVESA.00010b.r2.6CG1090510"/>
</dbReference>